<evidence type="ECO:0000313" key="1">
    <source>
        <dbReference type="EMBL" id="KAK2193745.1"/>
    </source>
</evidence>
<comment type="caution">
    <text evidence="1">The sequence shown here is derived from an EMBL/GenBank/DDBJ whole genome shotgun (WGS) entry which is preliminary data.</text>
</comment>
<keyword evidence="2" id="KW-1185">Reference proteome</keyword>
<gene>
    <name evidence="1" type="ORF">NP493_7g07026</name>
</gene>
<accession>A0AAD9PFB8</accession>
<dbReference type="Proteomes" id="UP001209878">
    <property type="component" value="Unassembled WGS sequence"/>
</dbReference>
<organism evidence="1 2">
    <name type="scientific">Ridgeia piscesae</name>
    <name type="common">Tubeworm</name>
    <dbReference type="NCBI Taxonomy" id="27915"/>
    <lineage>
        <taxon>Eukaryota</taxon>
        <taxon>Metazoa</taxon>
        <taxon>Spiralia</taxon>
        <taxon>Lophotrochozoa</taxon>
        <taxon>Annelida</taxon>
        <taxon>Polychaeta</taxon>
        <taxon>Sedentaria</taxon>
        <taxon>Canalipalpata</taxon>
        <taxon>Sabellida</taxon>
        <taxon>Siboglinidae</taxon>
        <taxon>Ridgeia</taxon>
    </lineage>
</organism>
<protein>
    <submittedName>
        <fullName evidence="1">Uncharacterized protein</fullName>
    </submittedName>
</protein>
<evidence type="ECO:0000313" key="2">
    <source>
        <dbReference type="Proteomes" id="UP001209878"/>
    </source>
</evidence>
<reference evidence="1" key="1">
    <citation type="journal article" date="2023" name="Mol. Biol. Evol.">
        <title>Third-Generation Sequencing Reveals the Adaptive Role of the Epigenome in Three Deep-Sea Polychaetes.</title>
        <authorList>
            <person name="Perez M."/>
            <person name="Aroh O."/>
            <person name="Sun Y."/>
            <person name="Lan Y."/>
            <person name="Juniper S.K."/>
            <person name="Young C.R."/>
            <person name="Angers B."/>
            <person name="Qian P.Y."/>
        </authorList>
    </citation>
    <scope>NUCLEOTIDE SEQUENCE</scope>
    <source>
        <strain evidence="1">R07B-5</strain>
    </source>
</reference>
<dbReference type="AlphaFoldDB" id="A0AAD9PFB8"/>
<proteinExistence type="predicted"/>
<name>A0AAD9PFB8_RIDPI</name>
<dbReference type="EMBL" id="JAODUO010000007">
    <property type="protein sequence ID" value="KAK2193745.1"/>
    <property type="molecule type" value="Genomic_DNA"/>
</dbReference>
<sequence>MTFHTMKTPHNIPNNSCLTNISSSMPTMSELKKVQMIFIKTQHVFYNYNGLSYLHFHMFNSSYIVQYPILRHGVKYICI</sequence>